<feature type="domain" description="DUF4440" evidence="1">
    <location>
        <begin position="10"/>
        <end position="116"/>
    </location>
</feature>
<dbReference type="Gene3D" id="3.10.450.50">
    <property type="match status" value="1"/>
</dbReference>
<name>A0A8J3GXV1_9RHOB</name>
<dbReference type="EMBL" id="BNCJ01000005">
    <property type="protein sequence ID" value="GHF51455.1"/>
    <property type="molecule type" value="Genomic_DNA"/>
</dbReference>
<comment type="caution">
    <text evidence="2">The sequence shown here is derived from an EMBL/GenBank/DDBJ whole genome shotgun (WGS) entry which is preliminary data.</text>
</comment>
<proteinExistence type="predicted"/>
<evidence type="ECO:0000313" key="3">
    <source>
        <dbReference type="Proteomes" id="UP000626220"/>
    </source>
</evidence>
<dbReference type="SUPFAM" id="SSF54427">
    <property type="entry name" value="NTF2-like"/>
    <property type="match status" value="1"/>
</dbReference>
<dbReference type="RefSeq" id="WP_189680322.1">
    <property type="nucleotide sequence ID" value="NZ_BNCJ01000005.1"/>
</dbReference>
<reference evidence="2" key="2">
    <citation type="submission" date="2020-09" db="EMBL/GenBank/DDBJ databases">
        <authorList>
            <person name="Sun Q."/>
            <person name="Kim S."/>
        </authorList>
    </citation>
    <scope>NUCLEOTIDE SEQUENCE</scope>
    <source>
        <strain evidence="2">KCTC 42650</strain>
    </source>
</reference>
<dbReference type="Pfam" id="PF14534">
    <property type="entry name" value="DUF4440"/>
    <property type="match status" value="1"/>
</dbReference>
<gene>
    <name evidence="2" type="ORF">GCM10017056_23960</name>
</gene>
<organism evidence="2 3">
    <name type="scientific">Seohaeicola zhoushanensis</name>
    <dbReference type="NCBI Taxonomy" id="1569283"/>
    <lineage>
        <taxon>Bacteria</taxon>
        <taxon>Pseudomonadati</taxon>
        <taxon>Pseudomonadota</taxon>
        <taxon>Alphaproteobacteria</taxon>
        <taxon>Rhodobacterales</taxon>
        <taxon>Roseobacteraceae</taxon>
        <taxon>Seohaeicola</taxon>
    </lineage>
</organism>
<sequence>MPGNDDDGLDAAIRAFGAAWASGDIPALRALLSPSYTHKDIFGAHLPCEDWLAYAAKRTGRDTRIAFREVKTRRFGELAVITGFNDITGGGATSAGDTQDLSIVFTQVWRRENGRWLREAFQATQVAEEVAG</sequence>
<evidence type="ECO:0000259" key="1">
    <source>
        <dbReference type="Pfam" id="PF14534"/>
    </source>
</evidence>
<dbReference type="InterPro" id="IPR027843">
    <property type="entry name" value="DUF4440"/>
</dbReference>
<accession>A0A8J3GXV1</accession>
<dbReference type="Proteomes" id="UP000626220">
    <property type="component" value="Unassembled WGS sequence"/>
</dbReference>
<reference evidence="2" key="1">
    <citation type="journal article" date="2014" name="Int. J. Syst. Evol. Microbiol.">
        <title>Complete genome sequence of Corynebacterium casei LMG S-19264T (=DSM 44701T), isolated from a smear-ripened cheese.</title>
        <authorList>
            <consortium name="US DOE Joint Genome Institute (JGI-PGF)"/>
            <person name="Walter F."/>
            <person name="Albersmeier A."/>
            <person name="Kalinowski J."/>
            <person name="Ruckert C."/>
        </authorList>
    </citation>
    <scope>NUCLEOTIDE SEQUENCE</scope>
    <source>
        <strain evidence="2">KCTC 42650</strain>
    </source>
</reference>
<evidence type="ECO:0000313" key="2">
    <source>
        <dbReference type="EMBL" id="GHF51455.1"/>
    </source>
</evidence>
<keyword evidence="3" id="KW-1185">Reference proteome</keyword>
<dbReference type="AlphaFoldDB" id="A0A8J3GXV1"/>
<dbReference type="InterPro" id="IPR032710">
    <property type="entry name" value="NTF2-like_dom_sf"/>
</dbReference>
<protein>
    <recommendedName>
        <fullName evidence="1">DUF4440 domain-containing protein</fullName>
    </recommendedName>
</protein>